<dbReference type="Proteomes" id="UP001058003">
    <property type="component" value="Chromosome"/>
</dbReference>
<dbReference type="RefSeq" id="WP_081970821.1">
    <property type="nucleotide sequence ID" value="NZ_CP073767.1"/>
</dbReference>
<proteinExistence type="predicted"/>
<evidence type="ECO:0000313" key="5">
    <source>
        <dbReference type="Proteomes" id="UP001058003"/>
    </source>
</evidence>
<protein>
    <submittedName>
        <fullName evidence="4">NTP transferase domain-containing protein</fullName>
    </submittedName>
</protein>
<organism evidence="4 5">
    <name type="scientific">Dactylosporangium aurantiacum</name>
    <dbReference type="NCBI Taxonomy" id="35754"/>
    <lineage>
        <taxon>Bacteria</taxon>
        <taxon>Bacillati</taxon>
        <taxon>Actinomycetota</taxon>
        <taxon>Actinomycetes</taxon>
        <taxon>Micromonosporales</taxon>
        <taxon>Micromonosporaceae</taxon>
        <taxon>Dactylosporangium</taxon>
    </lineage>
</organism>
<feature type="domain" description="MobA-like NTP transferase" evidence="3">
    <location>
        <begin position="12"/>
        <end position="203"/>
    </location>
</feature>
<dbReference type="PANTHER" id="PTHR19136:SF81">
    <property type="entry name" value="MOLYBDENUM COFACTOR GUANYLYLTRANSFERASE"/>
    <property type="match status" value="1"/>
</dbReference>
<sequence length="268" mass="26549">MRAATGQRGLTAVILAGGGGTRLGGRDKPALPVAGVSMLDRVLAALAGADLRIVVGPPRPGLPPDVVTVREDPPGAGPAAATAAALAVIAPPAIPVPPVGGVPVPPVGGVPVPPVGGVPVPLVGGVPVPAVAGAPVPPAAGADALIGVFAADLPHLTAEAVAVLVAAVGGGVDGAVFVDGRGKRQLLCGVWRAAALRGGVERLGDPVGKSMRAVLDGLVVAEVGWERSGVVPYFDCDTDEDLRRAERQQSRRTGAGGPERWSGDERQR</sequence>
<dbReference type="PANTHER" id="PTHR19136">
    <property type="entry name" value="MOLYBDENUM COFACTOR GUANYLYLTRANSFERASE"/>
    <property type="match status" value="1"/>
</dbReference>
<dbReference type="SUPFAM" id="SSF53448">
    <property type="entry name" value="Nucleotide-diphospho-sugar transferases"/>
    <property type="match status" value="1"/>
</dbReference>
<evidence type="ECO:0000313" key="4">
    <source>
        <dbReference type="EMBL" id="UWZ54827.1"/>
    </source>
</evidence>
<accession>A0A9Q9IEY2</accession>
<name>A0A9Q9IEY2_9ACTN</name>
<keyword evidence="1 4" id="KW-0808">Transferase</keyword>
<dbReference type="InterPro" id="IPR025877">
    <property type="entry name" value="MobA-like_NTP_Trfase"/>
</dbReference>
<feature type="region of interest" description="Disordered" evidence="2">
    <location>
        <begin position="242"/>
        <end position="268"/>
    </location>
</feature>
<reference evidence="4" key="1">
    <citation type="submission" date="2021-04" db="EMBL/GenBank/DDBJ databases">
        <title>Dactylosporangium aurantiacum NRRL B-8018 full assembly.</title>
        <authorList>
            <person name="Hartkoorn R.C."/>
            <person name="Beaudoing E."/>
            <person name="Hot D."/>
        </authorList>
    </citation>
    <scope>NUCLEOTIDE SEQUENCE</scope>
    <source>
        <strain evidence="4">NRRL B-8018</strain>
    </source>
</reference>
<dbReference type="EMBL" id="CP073767">
    <property type="protein sequence ID" value="UWZ54827.1"/>
    <property type="molecule type" value="Genomic_DNA"/>
</dbReference>
<dbReference type="InterPro" id="IPR029044">
    <property type="entry name" value="Nucleotide-diphossugar_trans"/>
</dbReference>
<evidence type="ECO:0000259" key="3">
    <source>
        <dbReference type="Pfam" id="PF12804"/>
    </source>
</evidence>
<dbReference type="OrthoDB" id="4735656at2"/>
<dbReference type="AlphaFoldDB" id="A0A9Q9IEY2"/>
<evidence type="ECO:0000256" key="2">
    <source>
        <dbReference type="SAM" id="MobiDB-lite"/>
    </source>
</evidence>
<dbReference type="GO" id="GO:0016779">
    <property type="term" value="F:nucleotidyltransferase activity"/>
    <property type="evidence" value="ECO:0007669"/>
    <property type="project" value="UniProtKB-ARBA"/>
</dbReference>
<keyword evidence="5" id="KW-1185">Reference proteome</keyword>
<dbReference type="Pfam" id="PF12804">
    <property type="entry name" value="NTP_transf_3"/>
    <property type="match status" value="1"/>
</dbReference>
<gene>
    <name evidence="4" type="ORF">Daura_00575</name>
</gene>
<dbReference type="Gene3D" id="3.90.550.10">
    <property type="entry name" value="Spore Coat Polysaccharide Biosynthesis Protein SpsA, Chain A"/>
    <property type="match status" value="1"/>
</dbReference>
<dbReference type="KEGG" id="daur:Daura_00575"/>
<evidence type="ECO:0000256" key="1">
    <source>
        <dbReference type="ARBA" id="ARBA00022679"/>
    </source>
</evidence>